<evidence type="ECO:0000256" key="1">
    <source>
        <dbReference type="SAM" id="MobiDB-lite"/>
    </source>
</evidence>
<keyword evidence="2" id="KW-1185">Reference proteome</keyword>
<dbReference type="Proteomes" id="UP000887572">
    <property type="component" value="Unplaced"/>
</dbReference>
<organism evidence="2 3">
    <name type="scientific">Globodera rostochiensis</name>
    <name type="common">Golden nematode worm</name>
    <name type="synonym">Heterodera rostochiensis</name>
    <dbReference type="NCBI Taxonomy" id="31243"/>
    <lineage>
        <taxon>Eukaryota</taxon>
        <taxon>Metazoa</taxon>
        <taxon>Ecdysozoa</taxon>
        <taxon>Nematoda</taxon>
        <taxon>Chromadorea</taxon>
        <taxon>Rhabditida</taxon>
        <taxon>Tylenchina</taxon>
        <taxon>Tylenchomorpha</taxon>
        <taxon>Tylenchoidea</taxon>
        <taxon>Heteroderidae</taxon>
        <taxon>Heteroderinae</taxon>
        <taxon>Globodera</taxon>
    </lineage>
</organism>
<feature type="region of interest" description="Disordered" evidence="1">
    <location>
        <begin position="53"/>
        <end position="81"/>
    </location>
</feature>
<evidence type="ECO:0000313" key="3">
    <source>
        <dbReference type="WBParaSite" id="Gr19_v10_g5279.t1"/>
    </source>
</evidence>
<reference evidence="3" key="1">
    <citation type="submission" date="2022-11" db="UniProtKB">
        <authorList>
            <consortium name="WormBaseParasite"/>
        </authorList>
    </citation>
    <scope>IDENTIFICATION</scope>
</reference>
<proteinExistence type="predicted"/>
<name>A0A914HYS9_GLORO</name>
<accession>A0A914HYS9</accession>
<dbReference type="AlphaFoldDB" id="A0A914HYS9"/>
<evidence type="ECO:0000313" key="2">
    <source>
        <dbReference type="Proteomes" id="UP000887572"/>
    </source>
</evidence>
<dbReference type="WBParaSite" id="Gr19_v10_g5279.t1">
    <property type="protein sequence ID" value="Gr19_v10_g5279.t1"/>
    <property type="gene ID" value="Gr19_v10_g5279"/>
</dbReference>
<protein>
    <submittedName>
        <fullName evidence="3">Uncharacterized protein</fullName>
    </submittedName>
</protein>
<sequence>MIHRFLSPLPSGPSDTTFVCCDPSSGNTSSVLSPLRCLPSYLVVCTQTTAKTNVRESPKIERKGKEGERGVGKGKDRPPPTTLTLHSFFACTAFGRNRKNPMNSDSQLQYICAHYGLKPIQNRY</sequence>
<feature type="compositionally biased region" description="Basic and acidic residues" evidence="1">
    <location>
        <begin position="53"/>
        <end position="78"/>
    </location>
</feature>